<dbReference type="InterPro" id="IPR039426">
    <property type="entry name" value="TonB-dep_rcpt-like"/>
</dbReference>
<keyword evidence="7" id="KW-0732">Signal</keyword>
<comment type="similarity">
    <text evidence="2 14 15">Belongs to the TonB-dependent receptor family.</text>
</comment>
<dbReference type="Pfam" id="PF07715">
    <property type="entry name" value="Plug"/>
    <property type="match status" value="1"/>
</dbReference>
<feature type="domain" description="TonB-dependent receptor-like beta-barrel" evidence="17">
    <location>
        <begin position="253"/>
        <end position="678"/>
    </location>
</feature>
<evidence type="ECO:0000256" key="8">
    <source>
        <dbReference type="ARBA" id="ARBA00023004"/>
    </source>
</evidence>
<comment type="caution">
    <text evidence="19">The sequence shown here is derived from an EMBL/GenBank/DDBJ whole genome shotgun (WGS) entry which is preliminary data.</text>
</comment>
<evidence type="ECO:0000256" key="13">
    <source>
        <dbReference type="ARBA" id="ARBA00023237"/>
    </source>
</evidence>
<proteinExistence type="inferred from homology"/>
<sequence length="709" mass="78338">MALSLPVAAAEPDAGQSAAESTAESTADSADILEEVLVQGHLTRYSATKSDTPILETARSVSIETLQQIIDKGALNLADTYVYSAGVTGEAFGFATRGDWLRVRGLDVPEYRDSLQALFSNYNNTRPEIYTVEQVEILKGPASVLYGQGSPGGLVNIVSKRPQERTERELVLEYGNFDRTQVAADLTGSIDDSGRWLYRLIGVYRDSDTQVDFIEDNTRLFAPSLTWRPTELSNITLLASYQETESDAGAQFLPIAGTLNRAPNGRRIDFDFYAGEPSFNRYDTKTTSLTLLADHQLNDTWSLEATARYTDGEADYQQAWTALIGGDRFVYNDDGSLYEGGRVPRSFYDSFATSEQQAVDVRLRANFDTGAVEHQVLVGAQYQDVTTEDDRAYAYALGYDLETGRPDNILGDTYWIDIFNPVYGRVPPQEIIDRFLRDGLPANTKDRGLYISNQISYADWRFTLGVRVDDVSSDNGVKDQDDDAVSTSVGVLYQFENGLSPYASFAESFQPVVGTNEDELLDPQEGRQYEVGVKYQPPGSSAFVTFAYFDIEQTNLADPDAVGGSFGQQKGVAKVKGAEIEGVATLADFTVEANLSYLDTENANGYQFASVPELQASTWIGYRPSRVWQGFKAGLGLRYVGESNNGTDSLTTPSYTLADLMIGYEMANWDFALNLRNLSDREYISTCLSRGDCFIGERRTVTAGVRYNF</sequence>
<dbReference type="GO" id="GO:0038023">
    <property type="term" value="F:signaling receptor activity"/>
    <property type="evidence" value="ECO:0007669"/>
    <property type="project" value="InterPro"/>
</dbReference>
<feature type="domain" description="TonB-dependent receptor plug" evidence="18">
    <location>
        <begin position="55"/>
        <end position="153"/>
    </location>
</feature>
<dbReference type="PANTHER" id="PTHR32552:SF68">
    <property type="entry name" value="FERRICHROME OUTER MEMBRANE TRANSPORTER_PHAGE RECEPTOR"/>
    <property type="match status" value="1"/>
</dbReference>
<keyword evidence="11 14" id="KW-0472">Membrane</keyword>
<keyword evidence="5" id="KW-0410">Iron transport</keyword>
<protein>
    <submittedName>
        <fullName evidence="19">TonB-dependent siderophore receptor</fullName>
    </submittedName>
</protein>
<dbReference type="GO" id="GO:0015891">
    <property type="term" value="P:siderophore transport"/>
    <property type="evidence" value="ECO:0007669"/>
    <property type="project" value="InterPro"/>
</dbReference>
<evidence type="ECO:0000256" key="6">
    <source>
        <dbReference type="ARBA" id="ARBA00022692"/>
    </source>
</evidence>
<evidence type="ECO:0000256" key="10">
    <source>
        <dbReference type="ARBA" id="ARBA00023077"/>
    </source>
</evidence>
<accession>A0A545U5T7</accession>
<evidence type="ECO:0000259" key="17">
    <source>
        <dbReference type="Pfam" id="PF00593"/>
    </source>
</evidence>
<keyword evidence="13 14" id="KW-0998">Cell outer membrane</keyword>
<dbReference type="Pfam" id="PF00593">
    <property type="entry name" value="TonB_dep_Rec_b-barrel"/>
    <property type="match status" value="1"/>
</dbReference>
<dbReference type="Gene3D" id="2.170.130.10">
    <property type="entry name" value="TonB-dependent receptor, plug domain"/>
    <property type="match status" value="1"/>
</dbReference>
<feature type="region of interest" description="Disordered" evidence="16">
    <location>
        <begin position="1"/>
        <end position="27"/>
    </location>
</feature>
<evidence type="ECO:0000256" key="5">
    <source>
        <dbReference type="ARBA" id="ARBA00022496"/>
    </source>
</evidence>
<evidence type="ECO:0000256" key="2">
    <source>
        <dbReference type="ARBA" id="ARBA00009810"/>
    </source>
</evidence>
<keyword evidence="4 14" id="KW-1134">Transmembrane beta strand</keyword>
<name>A0A545U5T7_9GAMM</name>
<dbReference type="NCBIfam" id="TIGR01783">
    <property type="entry name" value="TonB-siderophor"/>
    <property type="match status" value="1"/>
</dbReference>
<dbReference type="InterPro" id="IPR012910">
    <property type="entry name" value="Plug_dom"/>
</dbReference>
<feature type="compositionally biased region" description="Low complexity" evidence="16">
    <location>
        <begin position="17"/>
        <end position="27"/>
    </location>
</feature>
<dbReference type="AlphaFoldDB" id="A0A545U5T7"/>
<keyword evidence="6 14" id="KW-0812">Transmembrane</keyword>
<evidence type="ECO:0000313" key="20">
    <source>
        <dbReference type="Proteomes" id="UP000319732"/>
    </source>
</evidence>
<evidence type="ECO:0000256" key="12">
    <source>
        <dbReference type="ARBA" id="ARBA00023170"/>
    </source>
</evidence>
<reference evidence="19 20" key="1">
    <citation type="submission" date="2019-06" db="EMBL/GenBank/DDBJ databases">
        <title>Whole genome sequence for Cellvibrionaceae sp. R142.</title>
        <authorList>
            <person name="Wang G."/>
        </authorList>
    </citation>
    <scope>NUCLEOTIDE SEQUENCE [LARGE SCALE GENOMIC DNA]</scope>
    <source>
        <strain evidence="19 20">R142</strain>
    </source>
</reference>
<organism evidence="19 20">
    <name type="scientific">Exilibacterium tricleocarpae</name>
    <dbReference type="NCBI Taxonomy" id="2591008"/>
    <lineage>
        <taxon>Bacteria</taxon>
        <taxon>Pseudomonadati</taxon>
        <taxon>Pseudomonadota</taxon>
        <taxon>Gammaproteobacteria</taxon>
        <taxon>Cellvibrionales</taxon>
        <taxon>Cellvibrionaceae</taxon>
        <taxon>Exilibacterium</taxon>
    </lineage>
</organism>
<evidence type="ECO:0000259" key="18">
    <source>
        <dbReference type="Pfam" id="PF07715"/>
    </source>
</evidence>
<dbReference type="InterPro" id="IPR000531">
    <property type="entry name" value="Beta-barrel_TonB"/>
</dbReference>
<dbReference type="GO" id="GO:0009279">
    <property type="term" value="C:cell outer membrane"/>
    <property type="evidence" value="ECO:0007669"/>
    <property type="project" value="UniProtKB-SubCell"/>
</dbReference>
<gene>
    <name evidence="19" type="ORF">FKG94_04150</name>
</gene>
<dbReference type="OrthoDB" id="127311at2"/>
<dbReference type="InterPro" id="IPR010105">
    <property type="entry name" value="TonB_sidphr_rcpt"/>
</dbReference>
<dbReference type="PROSITE" id="PS52016">
    <property type="entry name" value="TONB_DEPENDENT_REC_3"/>
    <property type="match status" value="1"/>
</dbReference>
<dbReference type="InterPro" id="IPR036942">
    <property type="entry name" value="Beta-barrel_TonB_sf"/>
</dbReference>
<dbReference type="EMBL" id="VHSG01000005">
    <property type="protein sequence ID" value="TQV84832.1"/>
    <property type="molecule type" value="Genomic_DNA"/>
</dbReference>
<evidence type="ECO:0000256" key="14">
    <source>
        <dbReference type="PROSITE-ProRule" id="PRU01360"/>
    </source>
</evidence>
<dbReference type="CDD" id="cd01347">
    <property type="entry name" value="ligand_gated_channel"/>
    <property type="match status" value="1"/>
</dbReference>
<keyword evidence="8" id="KW-0408">Iron</keyword>
<evidence type="ECO:0000256" key="1">
    <source>
        <dbReference type="ARBA" id="ARBA00004571"/>
    </source>
</evidence>
<keyword evidence="10 15" id="KW-0798">TonB box</keyword>
<dbReference type="Proteomes" id="UP000319732">
    <property type="component" value="Unassembled WGS sequence"/>
</dbReference>
<evidence type="ECO:0000256" key="9">
    <source>
        <dbReference type="ARBA" id="ARBA00023065"/>
    </source>
</evidence>
<evidence type="ECO:0000256" key="4">
    <source>
        <dbReference type="ARBA" id="ARBA00022452"/>
    </source>
</evidence>
<dbReference type="SUPFAM" id="SSF56935">
    <property type="entry name" value="Porins"/>
    <property type="match status" value="1"/>
</dbReference>
<keyword evidence="20" id="KW-1185">Reference proteome</keyword>
<evidence type="ECO:0000256" key="11">
    <source>
        <dbReference type="ARBA" id="ARBA00023136"/>
    </source>
</evidence>
<dbReference type="InterPro" id="IPR037066">
    <property type="entry name" value="Plug_dom_sf"/>
</dbReference>
<dbReference type="GO" id="GO:0015344">
    <property type="term" value="F:siderophore uptake transmembrane transporter activity"/>
    <property type="evidence" value="ECO:0007669"/>
    <property type="project" value="TreeGrafter"/>
</dbReference>
<comment type="subcellular location">
    <subcellularLocation>
        <location evidence="1 14">Cell outer membrane</location>
        <topology evidence="1 14">Multi-pass membrane protein</topology>
    </subcellularLocation>
</comment>
<dbReference type="PANTHER" id="PTHR32552">
    <property type="entry name" value="FERRICHROME IRON RECEPTOR-RELATED"/>
    <property type="match status" value="1"/>
</dbReference>
<evidence type="ECO:0000256" key="15">
    <source>
        <dbReference type="RuleBase" id="RU003357"/>
    </source>
</evidence>
<evidence type="ECO:0000256" key="7">
    <source>
        <dbReference type="ARBA" id="ARBA00022729"/>
    </source>
</evidence>
<evidence type="ECO:0000256" key="3">
    <source>
        <dbReference type="ARBA" id="ARBA00022448"/>
    </source>
</evidence>
<evidence type="ECO:0000313" key="19">
    <source>
        <dbReference type="EMBL" id="TQV84832.1"/>
    </source>
</evidence>
<dbReference type="Gene3D" id="2.40.170.20">
    <property type="entry name" value="TonB-dependent receptor, beta-barrel domain"/>
    <property type="match status" value="1"/>
</dbReference>
<keyword evidence="3 14" id="KW-0813">Transport</keyword>
<keyword evidence="9" id="KW-0406">Ion transport</keyword>
<keyword evidence="12 19" id="KW-0675">Receptor</keyword>
<evidence type="ECO:0000256" key="16">
    <source>
        <dbReference type="SAM" id="MobiDB-lite"/>
    </source>
</evidence>